<dbReference type="AlphaFoldDB" id="L8XTY7"/>
<dbReference type="Proteomes" id="UP000011617">
    <property type="component" value="Unassembled WGS sequence"/>
</dbReference>
<comment type="caution">
    <text evidence="1">The sequence shown here is derived from an EMBL/GenBank/DDBJ whole genome shotgun (WGS) entry which is preliminary data.</text>
</comment>
<sequence length="45" mass="5265">MPGKITKIIHAIKFYAASMPEKWPFLPKITHNKVVNLLQIHFTYV</sequence>
<accession>L8XTY7</accession>
<organism evidence="1 2">
    <name type="scientific">Wohlfahrtiimonas chitiniclastica SH04</name>
    <dbReference type="NCBI Taxonomy" id="1261130"/>
    <lineage>
        <taxon>Bacteria</taxon>
        <taxon>Pseudomonadati</taxon>
        <taxon>Pseudomonadota</taxon>
        <taxon>Gammaproteobacteria</taxon>
        <taxon>Cardiobacteriales</taxon>
        <taxon>Ignatzschineriaceae</taxon>
        <taxon>Wohlfahrtiimonas</taxon>
    </lineage>
</organism>
<keyword evidence="2" id="KW-1185">Reference proteome</keyword>
<evidence type="ECO:0000313" key="1">
    <source>
        <dbReference type="EMBL" id="ELV07362.1"/>
    </source>
</evidence>
<dbReference type="HOGENOM" id="CLU_3206936_0_0_6"/>
<protein>
    <submittedName>
        <fullName evidence="1">Uncharacterized protein</fullName>
    </submittedName>
</protein>
<reference evidence="1 2" key="1">
    <citation type="journal article" date="2013" name="Genome Announc.">
        <title>Complete Genome Sequence of Wohlfahrtiimonas chitiniclastica Strain SH04, Isolated from Chrysomya megacephala Collected from Pudong International Airport in China.</title>
        <authorList>
            <person name="Cao X.M."/>
            <person name="Chen T."/>
            <person name="Xu L.Z."/>
            <person name="Yao L.S."/>
            <person name="Qi J."/>
            <person name="Zhang X.L."/>
            <person name="Yan Q.L."/>
            <person name="Deng Y.H."/>
            <person name="Guo T.Y."/>
            <person name="Wang J."/>
            <person name="Hu K.X."/>
            <person name="Xu B.L."/>
        </authorList>
    </citation>
    <scope>NUCLEOTIDE SEQUENCE [LARGE SCALE GENOMIC DNA]</scope>
    <source>
        <strain evidence="1 2">SH04</strain>
    </source>
</reference>
<evidence type="ECO:0000313" key="2">
    <source>
        <dbReference type="Proteomes" id="UP000011617"/>
    </source>
</evidence>
<proteinExistence type="predicted"/>
<gene>
    <name evidence="1" type="ORF">F387_01782</name>
</gene>
<name>L8XTY7_9GAMM</name>
<dbReference type="EMBL" id="AOBV01000013">
    <property type="protein sequence ID" value="ELV07362.1"/>
    <property type="molecule type" value="Genomic_DNA"/>
</dbReference>